<organism evidence="2 3">
    <name type="scientific">Paralvinella palmiformis</name>
    <dbReference type="NCBI Taxonomy" id="53620"/>
    <lineage>
        <taxon>Eukaryota</taxon>
        <taxon>Metazoa</taxon>
        <taxon>Spiralia</taxon>
        <taxon>Lophotrochozoa</taxon>
        <taxon>Annelida</taxon>
        <taxon>Polychaeta</taxon>
        <taxon>Sedentaria</taxon>
        <taxon>Canalipalpata</taxon>
        <taxon>Terebellida</taxon>
        <taxon>Terebelliformia</taxon>
        <taxon>Alvinellidae</taxon>
        <taxon>Paralvinella</taxon>
    </lineage>
</organism>
<reference evidence="2" key="1">
    <citation type="journal article" date="2023" name="Mol. Biol. Evol.">
        <title>Third-Generation Sequencing Reveals the Adaptive Role of the Epigenome in Three Deep-Sea Polychaetes.</title>
        <authorList>
            <person name="Perez M."/>
            <person name="Aroh O."/>
            <person name="Sun Y."/>
            <person name="Lan Y."/>
            <person name="Juniper S.K."/>
            <person name="Young C.R."/>
            <person name="Angers B."/>
            <person name="Qian P.Y."/>
        </authorList>
    </citation>
    <scope>NUCLEOTIDE SEQUENCE</scope>
    <source>
        <strain evidence="2">P08H-3</strain>
    </source>
</reference>
<dbReference type="EMBL" id="JAODUP010000363">
    <property type="protein sequence ID" value="KAK2151429.1"/>
    <property type="molecule type" value="Genomic_DNA"/>
</dbReference>
<feature type="compositionally biased region" description="Basic and acidic residues" evidence="1">
    <location>
        <begin position="67"/>
        <end position="79"/>
    </location>
</feature>
<dbReference type="AlphaFoldDB" id="A0AAD9JE03"/>
<evidence type="ECO:0000313" key="2">
    <source>
        <dbReference type="EMBL" id="KAK2151429.1"/>
    </source>
</evidence>
<name>A0AAD9JE03_9ANNE</name>
<proteinExistence type="predicted"/>
<comment type="caution">
    <text evidence="2">The sequence shown here is derived from an EMBL/GenBank/DDBJ whole genome shotgun (WGS) entry which is preliminary data.</text>
</comment>
<accession>A0AAD9JE03</accession>
<sequence length="213" mass="23672">MRLINVRWLRLPVWAGTKYLGSVAAWKSHPGKRPPKFFNTVALRQKRSDLRPVIDRAFSNPNGGCQHRIDDDHSRRHSADGYRRYCDGDGGDHHDHHDHDHDADEGSQANIHGFMQKLAGKSQVFKTELDTTRTVPQQNSLQATDPGEGNIFNVDESGFTIFHKPGKVLAKNGMKDNGTITSAEKGQTVTVVTRVSATGVYIPPMIPQSSHEA</sequence>
<feature type="region of interest" description="Disordered" evidence="1">
    <location>
        <begin position="58"/>
        <end position="79"/>
    </location>
</feature>
<protein>
    <submittedName>
        <fullName evidence="2">Uncharacterized protein</fullName>
    </submittedName>
</protein>
<evidence type="ECO:0000256" key="1">
    <source>
        <dbReference type="SAM" id="MobiDB-lite"/>
    </source>
</evidence>
<evidence type="ECO:0000313" key="3">
    <source>
        <dbReference type="Proteomes" id="UP001208570"/>
    </source>
</evidence>
<gene>
    <name evidence="2" type="ORF">LSH36_363g01008</name>
</gene>
<keyword evidence="3" id="KW-1185">Reference proteome</keyword>
<dbReference type="Proteomes" id="UP001208570">
    <property type="component" value="Unassembled WGS sequence"/>
</dbReference>